<dbReference type="PROSITE" id="PS51257">
    <property type="entry name" value="PROKAR_LIPOPROTEIN"/>
    <property type="match status" value="1"/>
</dbReference>
<evidence type="ECO:0000313" key="4">
    <source>
        <dbReference type="Proteomes" id="UP000235778"/>
    </source>
</evidence>
<reference evidence="3 5" key="4">
    <citation type="submission" date="2019-04" db="EMBL/GenBank/DDBJ databases">
        <title>A reverse ecology approach based on a biological definition of microbial populations.</title>
        <authorList>
            <person name="Arevalo P."/>
            <person name="Vaninsberghe D."/>
            <person name="Elsherbini J."/>
            <person name="Gore J."/>
            <person name="Polz M."/>
        </authorList>
    </citation>
    <scope>NUCLEOTIDE SEQUENCE [LARGE SCALE GENOMIC DNA]</scope>
    <source>
        <strain evidence="3 5">10N.222.48.A1</strain>
    </source>
</reference>
<evidence type="ECO:0008006" key="6">
    <source>
        <dbReference type="Google" id="ProtNLM"/>
    </source>
</evidence>
<dbReference type="AlphaFoldDB" id="A0A1B9Q0L7"/>
<dbReference type="Proteomes" id="UP000305840">
    <property type="component" value="Unassembled WGS sequence"/>
</dbReference>
<evidence type="ECO:0000313" key="2">
    <source>
        <dbReference type="EMBL" id="PME60488.1"/>
    </source>
</evidence>
<protein>
    <recommendedName>
        <fullName evidence="6">Lipoprotein</fullName>
    </recommendedName>
</protein>
<feature type="chain" id="PRO_5015061197" description="Lipoprotein" evidence="1">
    <location>
        <begin position="22"/>
        <end position="107"/>
    </location>
</feature>
<keyword evidence="1" id="KW-0732">Signal</keyword>
<evidence type="ECO:0000313" key="3">
    <source>
        <dbReference type="EMBL" id="TKG06797.1"/>
    </source>
</evidence>
<dbReference type="EMBL" id="MCSI01000144">
    <property type="protein sequence ID" value="PME60488.1"/>
    <property type="molecule type" value="Genomic_DNA"/>
</dbReference>
<reference evidence="2" key="2">
    <citation type="submission" date="2016-07" db="EMBL/GenBank/DDBJ databases">
        <authorList>
            <person name="Wan K."/>
            <person name="Booth B."/>
            <person name="Spirohn K."/>
            <person name="Hao T."/>
            <person name="Hu Y."/>
            <person name="Calderwood M."/>
            <person name="Hill D."/>
            <person name="Mohr S."/>
            <person name="Vidal M."/>
            <person name="Celniker S."/>
            <person name="Perrimon N."/>
        </authorList>
    </citation>
    <scope>NUCLEOTIDE SEQUENCE</scope>
    <source>
        <strain evidence="2">10N.286.55.C1</strain>
    </source>
</reference>
<organism evidence="2 4">
    <name type="scientific">Vibrio lentus</name>
    <dbReference type="NCBI Taxonomy" id="136468"/>
    <lineage>
        <taxon>Bacteria</taxon>
        <taxon>Pseudomonadati</taxon>
        <taxon>Pseudomonadota</taxon>
        <taxon>Gammaproteobacteria</taxon>
        <taxon>Vibrionales</taxon>
        <taxon>Vibrionaceae</taxon>
        <taxon>Vibrio</taxon>
    </lineage>
</organism>
<proteinExistence type="predicted"/>
<dbReference type="Proteomes" id="UP000235778">
    <property type="component" value="Unassembled WGS sequence"/>
</dbReference>
<evidence type="ECO:0000313" key="5">
    <source>
        <dbReference type="Proteomes" id="UP000305840"/>
    </source>
</evidence>
<comment type="caution">
    <text evidence="2">The sequence shown here is derived from an EMBL/GenBank/DDBJ whole genome shotgun (WGS) entry which is preliminary data.</text>
</comment>
<dbReference type="RefSeq" id="WP_017104774.1">
    <property type="nucleotide sequence ID" value="NZ_JAJGZU010000025.1"/>
</dbReference>
<feature type="signal peptide" evidence="1">
    <location>
        <begin position="1"/>
        <end position="21"/>
    </location>
</feature>
<reference evidence="4" key="1">
    <citation type="submission" date="2016-07" db="EMBL/GenBank/DDBJ databases">
        <title>Nontailed viruses are major unrecognized killers of bacteria in the ocean.</title>
        <authorList>
            <person name="Kauffman K."/>
            <person name="Hussain F."/>
            <person name="Yang J."/>
            <person name="Arevalo P."/>
            <person name="Brown J."/>
            <person name="Cutler M."/>
            <person name="Kelly L."/>
            <person name="Polz M.F."/>
        </authorList>
    </citation>
    <scope>NUCLEOTIDE SEQUENCE [LARGE SCALE GENOMIC DNA]</scope>
    <source>
        <strain evidence="4">10N.286.55.C1</strain>
    </source>
</reference>
<accession>A0A1B9Q0L7</accession>
<dbReference type="EMBL" id="SYVO01000056">
    <property type="protein sequence ID" value="TKG06797.1"/>
    <property type="molecule type" value="Genomic_DNA"/>
</dbReference>
<gene>
    <name evidence="2" type="ORF">BCV30_01550</name>
    <name evidence="3" type="ORF">FCV91_15605</name>
</gene>
<reference evidence="2" key="3">
    <citation type="journal article" date="2018" name="Nature">
        <title>A major lineage of non-tailed dsDNA viruses as unrecognized killers of marine bacteria.</title>
        <authorList>
            <person name="Kauffman K.M."/>
            <person name="Hussain F.A."/>
            <person name="Yang J."/>
            <person name="Arevalo P."/>
            <person name="Brown J.M."/>
            <person name="Chang W.K."/>
            <person name="VanInsberghe D."/>
            <person name="Elsherbini J."/>
            <person name="Sharma R.S."/>
            <person name="Cutler M.B."/>
            <person name="Kelly L."/>
            <person name="Polz M.F."/>
        </authorList>
    </citation>
    <scope>NUCLEOTIDE SEQUENCE</scope>
    <source>
        <strain evidence="2">10N.286.55.C1</strain>
    </source>
</reference>
<name>A0A1B9Q0L7_9VIBR</name>
<evidence type="ECO:0000256" key="1">
    <source>
        <dbReference type="SAM" id="SignalP"/>
    </source>
</evidence>
<sequence>MRIIVVLVVAALATACSSQVASTEEHIQKYIGSDIAEVQERYLTERSRPISFWESRTFAWKETQKTLEDGSTLHAFKNPSRDCTINWIADSNGIIKSATSSGAMCDP</sequence>